<dbReference type="GO" id="GO:0016887">
    <property type="term" value="F:ATP hydrolysis activity"/>
    <property type="evidence" value="ECO:0007669"/>
    <property type="project" value="InterPro"/>
</dbReference>
<name>A0A9D1LL36_9CLOT</name>
<evidence type="ECO:0000259" key="8">
    <source>
        <dbReference type="PROSITE" id="PS50893"/>
    </source>
</evidence>
<dbReference type="FunFam" id="3.40.50.300:FF:000016">
    <property type="entry name" value="Oligopeptide ABC transporter ATP-binding component"/>
    <property type="match status" value="1"/>
</dbReference>
<dbReference type="Proteomes" id="UP000824073">
    <property type="component" value="Unassembled WGS sequence"/>
</dbReference>
<dbReference type="InterPro" id="IPR013563">
    <property type="entry name" value="Oligopep_ABC_C"/>
</dbReference>
<evidence type="ECO:0000256" key="6">
    <source>
        <dbReference type="ARBA" id="ARBA00022840"/>
    </source>
</evidence>
<reference evidence="9" key="2">
    <citation type="journal article" date="2021" name="PeerJ">
        <title>Extensive microbial diversity within the chicken gut microbiome revealed by metagenomics and culture.</title>
        <authorList>
            <person name="Gilroy R."/>
            <person name="Ravi A."/>
            <person name="Getino M."/>
            <person name="Pursley I."/>
            <person name="Horton D.L."/>
            <person name="Alikhan N.F."/>
            <person name="Baker D."/>
            <person name="Gharbi K."/>
            <person name="Hall N."/>
            <person name="Watson M."/>
            <person name="Adriaenssens E.M."/>
            <person name="Foster-Nyarko E."/>
            <person name="Jarju S."/>
            <person name="Secka A."/>
            <person name="Antonio M."/>
            <person name="Oren A."/>
            <person name="Chaudhuri R.R."/>
            <person name="La Ragione R."/>
            <person name="Hildebrand F."/>
            <person name="Pallen M.J."/>
        </authorList>
    </citation>
    <scope>NUCLEOTIDE SEQUENCE</scope>
    <source>
        <strain evidence="9">CHK191-8634</strain>
    </source>
</reference>
<evidence type="ECO:0000256" key="3">
    <source>
        <dbReference type="ARBA" id="ARBA00022448"/>
    </source>
</evidence>
<dbReference type="EMBL" id="DVMR01000010">
    <property type="protein sequence ID" value="HIU42806.1"/>
    <property type="molecule type" value="Genomic_DNA"/>
</dbReference>
<comment type="subcellular location">
    <subcellularLocation>
        <location evidence="1">Cell membrane</location>
        <topology evidence="1">Peripheral membrane protein</topology>
    </subcellularLocation>
</comment>
<dbReference type="InterPro" id="IPR050388">
    <property type="entry name" value="ABC_Ni/Peptide_Import"/>
</dbReference>
<comment type="similarity">
    <text evidence="2">Belongs to the ABC transporter superfamily.</text>
</comment>
<dbReference type="Pfam" id="PF00005">
    <property type="entry name" value="ABC_tran"/>
    <property type="match status" value="1"/>
</dbReference>
<dbReference type="PROSITE" id="PS00211">
    <property type="entry name" value="ABC_TRANSPORTER_1"/>
    <property type="match status" value="1"/>
</dbReference>
<keyword evidence="3" id="KW-0813">Transport</keyword>
<dbReference type="SUPFAM" id="SSF52540">
    <property type="entry name" value="P-loop containing nucleoside triphosphate hydrolases"/>
    <property type="match status" value="1"/>
</dbReference>
<protein>
    <submittedName>
        <fullName evidence="9">ABC transporter ATP-binding protein</fullName>
    </submittedName>
</protein>
<dbReference type="GO" id="GO:0015833">
    <property type="term" value="P:peptide transport"/>
    <property type="evidence" value="ECO:0007669"/>
    <property type="project" value="InterPro"/>
</dbReference>
<dbReference type="CDD" id="cd03257">
    <property type="entry name" value="ABC_NikE_OppD_transporters"/>
    <property type="match status" value="1"/>
</dbReference>
<dbReference type="GO" id="GO:0005524">
    <property type="term" value="F:ATP binding"/>
    <property type="evidence" value="ECO:0007669"/>
    <property type="project" value="UniProtKB-KW"/>
</dbReference>
<keyword evidence="4" id="KW-1003">Cell membrane</keyword>
<dbReference type="InterPro" id="IPR027417">
    <property type="entry name" value="P-loop_NTPase"/>
</dbReference>
<dbReference type="InterPro" id="IPR003593">
    <property type="entry name" value="AAA+_ATPase"/>
</dbReference>
<evidence type="ECO:0000256" key="2">
    <source>
        <dbReference type="ARBA" id="ARBA00005417"/>
    </source>
</evidence>
<evidence type="ECO:0000256" key="7">
    <source>
        <dbReference type="ARBA" id="ARBA00023136"/>
    </source>
</evidence>
<accession>A0A9D1LL36</accession>
<evidence type="ECO:0000313" key="9">
    <source>
        <dbReference type="EMBL" id="HIU42806.1"/>
    </source>
</evidence>
<evidence type="ECO:0000313" key="10">
    <source>
        <dbReference type="Proteomes" id="UP000824073"/>
    </source>
</evidence>
<sequence>MENNILLDVQDLVTQFKLDDGILTAVDHVSFSIHRGETLGVVGESGCGKSVTAFSILNLVSPPGKIASGKIMFEGENLLEKSKHDMKKIRGERISMIFQEPMTSLNPVFTIGNQIDETLRVHKGLSRQDAREKTIELLKLVNIPLPEQRYREYPHQLSGGMRQRVMIAMALACDPQLLICDEPTTALDVTVQAQILQLINRLKRQLGMAVMLITHDLAVISEVADRILVMYAGRIVEESPEQALFEKPLHPYTEALLKSVPHVGKGTEKLYMIEGMVPNLLQKHEGCLFAPRCQYATDLCRQREPALLQAGDRKVRCHRYTQEWGNSE</sequence>
<comment type="caution">
    <text evidence="9">The sequence shown here is derived from an EMBL/GenBank/DDBJ whole genome shotgun (WGS) entry which is preliminary data.</text>
</comment>
<evidence type="ECO:0000256" key="4">
    <source>
        <dbReference type="ARBA" id="ARBA00022475"/>
    </source>
</evidence>
<reference evidence="9" key="1">
    <citation type="submission" date="2020-10" db="EMBL/GenBank/DDBJ databases">
        <authorList>
            <person name="Gilroy R."/>
        </authorList>
    </citation>
    <scope>NUCLEOTIDE SEQUENCE</scope>
    <source>
        <strain evidence="9">CHK191-8634</strain>
    </source>
</reference>
<dbReference type="AlphaFoldDB" id="A0A9D1LL36"/>
<keyword evidence="5" id="KW-0547">Nucleotide-binding</keyword>
<dbReference type="NCBIfam" id="TIGR01727">
    <property type="entry name" value="oligo_HPY"/>
    <property type="match status" value="1"/>
</dbReference>
<evidence type="ECO:0000256" key="1">
    <source>
        <dbReference type="ARBA" id="ARBA00004202"/>
    </source>
</evidence>
<organism evidence="9 10">
    <name type="scientific">Candidatus Ventrousia excrementavium</name>
    <dbReference type="NCBI Taxonomy" id="2840961"/>
    <lineage>
        <taxon>Bacteria</taxon>
        <taxon>Bacillati</taxon>
        <taxon>Bacillota</taxon>
        <taxon>Clostridia</taxon>
        <taxon>Eubacteriales</taxon>
        <taxon>Clostridiaceae</taxon>
        <taxon>Clostridiaceae incertae sedis</taxon>
        <taxon>Candidatus Ventrousia</taxon>
    </lineage>
</organism>
<evidence type="ECO:0000256" key="5">
    <source>
        <dbReference type="ARBA" id="ARBA00022741"/>
    </source>
</evidence>
<dbReference type="InterPro" id="IPR003439">
    <property type="entry name" value="ABC_transporter-like_ATP-bd"/>
</dbReference>
<keyword evidence="7" id="KW-0472">Membrane</keyword>
<dbReference type="PROSITE" id="PS50893">
    <property type="entry name" value="ABC_TRANSPORTER_2"/>
    <property type="match status" value="1"/>
</dbReference>
<dbReference type="PANTHER" id="PTHR43297">
    <property type="entry name" value="OLIGOPEPTIDE TRANSPORT ATP-BINDING PROTEIN APPD"/>
    <property type="match status" value="1"/>
</dbReference>
<dbReference type="Gene3D" id="3.40.50.300">
    <property type="entry name" value="P-loop containing nucleotide triphosphate hydrolases"/>
    <property type="match status" value="1"/>
</dbReference>
<feature type="domain" description="ABC transporter" evidence="8">
    <location>
        <begin position="7"/>
        <end position="257"/>
    </location>
</feature>
<keyword evidence="6 9" id="KW-0067">ATP-binding</keyword>
<gene>
    <name evidence="9" type="ORF">IAB67_00725</name>
</gene>
<proteinExistence type="inferred from homology"/>
<dbReference type="InterPro" id="IPR017871">
    <property type="entry name" value="ABC_transporter-like_CS"/>
</dbReference>
<dbReference type="PANTHER" id="PTHR43297:SF2">
    <property type="entry name" value="DIPEPTIDE TRANSPORT ATP-BINDING PROTEIN DPPD"/>
    <property type="match status" value="1"/>
</dbReference>
<dbReference type="SMART" id="SM00382">
    <property type="entry name" value="AAA"/>
    <property type="match status" value="1"/>
</dbReference>
<dbReference type="GO" id="GO:0005886">
    <property type="term" value="C:plasma membrane"/>
    <property type="evidence" value="ECO:0007669"/>
    <property type="project" value="UniProtKB-SubCell"/>
</dbReference>
<dbReference type="Pfam" id="PF08352">
    <property type="entry name" value="oligo_HPY"/>
    <property type="match status" value="1"/>
</dbReference>